<sequence>MTVTVTSPAPSQGRRILLIMIAITIAPVLASYLTYYFWRPAGGKTYGQLLEIHPVAEFSQRKLSGEPASLAELKGKWVLVTVAGGDCAAACQATLHALRQYRVAQGKYMGKVERLWLVNDAAVPSAQAIAAAEGARVHRALAPVPLPGDQAGAVYLIDPLGNQVIRYGREAEPVKVIKELGKFLKNNENLG</sequence>
<accession>A0A516SH46</accession>
<dbReference type="OrthoDB" id="9180342at2"/>
<reference evidence="3" key="1">
    <citation type="submission" date="2019-07" db="EMBL/GenBank/DDBJ databases">
        <title>Chitinimonas sp. nov., isolated from Ny-Alesund, arctica soil.</title>
        <authorList>
            <person name="Xu Q."/>
            <person name="Peng F."/>
        </authorList>
    </citation>
    <scope>NUCLEOTIDE SEQUENCE [LARGE SCALE GENOMIC DNA]</scope>
    <source>
        <strain evidence="3">R3-44</strain>
    </source>
</reference>
<dbReference type="EMBL" id="CP041730">
    <property type="protein sequence ID" value="QDQ27487.1"/>
    <property type="molecule type" value="Genomic_DNA"/>
</dbReference>
<name>A0A516SH46_9NEIS</name>
<dbReference type="RefSeq" id="WP_144278880.1">
    <property type="nucleotide sequence ID" value="NZ_CP041730.1"/>
</dbReference>
<gene>
    <name evidence="2" type="ORF">FNU76_14605</name>
</gene>
<protein>
    <submittedName>
        <fullName evidence="2">Cytochrome C oxidase subunit I</fullName>
    </submittedName>
</protein>
<dbReference type="KEGG" id="cari:FNU76_14605"/>
<dbReference type="InterPro" id="IPR036249">
    <property type="entry name" value="Thioredoxin-like_sf"/>
</dbReference>
<dbReference type="Gene3D" id="3.40.30.10">
    <property type="entry name" value="Glutaredoxin"/>
    <property type="match status" value="1"/>
</dbReference>
<evidence type="ECO:0000313" key="3">
    <source>
        <dbReference type="Proteomes" id="UP000317550"/>
    </source>
</evidence>
<evidence type="ECO:0000256" key="1">
    <source>
        <dbReference type="SAM" id="Phobius"/>
    </source>
</evidence>
<keyword evidence="1" id="KW-0472">Membrane</keyword>
<keyword evidence="1" id="KW-0812">Transmembrane</keyword>
<dbReference type="SUPFAM" id="SSF52833">
    <property type="entry name" value="Thioredoxin-like"/>
    <property type="match status" value="1"/>
</dbReference>
<evidence type="ECO:0000313" key="2">
    <source>
        <dbReference type="EMBL" id="QDQ27487.1"/>
    </source>
</evidence>
<dbReference type="Proteomes" id="UP000317550">
    <property type="component" value="Chromosome"/>
</dbReference>
<proteinExistence type="predicted"/>
<keyword evidence="3" id="KW-1185">Reference proteome</keyword>
<organism evidence="2 3">
    <name type="scientific">Chitinimonas arctica</name>
    <dbReference type="NCBI Taxonomy" id="2594795"/>
    <lineage>
        <taxon>Bacteria</taxon>
        <taxon>Pseudomonadati</taxon>
        <taxon>Pseudomonadota</taxon>
        <taxon>Betaproteobacteria</taxon>
        <taxon>Neisseriales</taxon>
        <taxon>Chitinibacteraceae</taxon>
        <taxon>Chitinimonas</taxon>
    </lineage>
</organism>
<keyword evidence="1" id="KW-1133">Transmembrane helix</keyword>
<dbReference type="AlphaFoldDB" id="A0A516SH46"/>
<feature type="transmembrane region" description="Helical" evidence="1">
    <location>
        <begin position="16"/>
        <end position="38"/>
    </location>
</feature>